<dbReference type="InterPro" id="IPR009061">
    <property type="entry name" value="DNA-bd_dom_put_sf"/>
</dbReference>
<dbReference type="SMART" id="SM00422">
    <property type="entry name" value="HTH_MERR"/>
    <property type="match status" value="1"/>
</dbReference>
<dbReference type="CDD" id="cd04770">
    <property type="entry name" value="HTH_HMRTR"/>
    <property type="match status" value="1"/>
</dbReference>
<proteinExistence type="predicted"/>
<dbReference type="Pfam" id="PF13411">
    <property type="entry name" value="MerR_1"/>
    <property type="match status" value="1"/>
</dbReference>
<dbReference type="SUPFAM" id="SSF46955">
    <property type="entry name" value="Putative DNA-binding domain"/>
    <property type="match status" value="1"/>
</dbReference>
<accession>A0A2R4T170</accession>
<evidence type="ECO:0000256" key="3">
    <source>
        <dbReference type="ARBA" id="ARBA00023163"/>
    </source>
</evidence>
<dbReference type="EMBL" id="CP026304">
    <property type="protein sequence ID" value="AVZ72885.1"/>
    <property type="molecule type" value="Genomic_DNA"/>
</dbReference>
<dbReference type="GeneID" id="55656074"/>
<dbReference type="RefSeq" id="WP_108148563.1">
    <property type="nucleotide sequence ID" value="NZ_CP026304.1"/>
</dbReference>
<dbReference type="KEGG" id="slk:SLUN_12475"/>
<evidence type="ECO:0000259" key="5">
    <source>
        <dbReference type="PROSITE" id="PS50937"/>
    </source>
</evidence>
<evidence type="ECO:0000313" key="6">
    <source>
        <dbReference type="EMBL" id="AVZ72885.1"/>
    </source>
</evidence>
<feature type="region of interest" description="Disordered" evidence="4">
    <location>
        <begin position="146"/>
        <end position="165"/>
    </location>
</feature>
<name>A0A2R4T170_9ACTN</name>
<evidence type="ECO:0000256" key="4">
    <source>
        <dbReference type="SAM" id="MobiDB-lite"/>
    </source>
</evidence>
<sequence>MSTYRISQLAKRSGVPATTLRFYETAGLLPADRTPTGYRVYGDDAVQRLAFISSAKLLGLPLEDIRDLLGVWERGVCAHVRARLLPLVTDRIADADRRIAELQAFTAHLTGVHQELTGPAPEGACGPGCGCVSTTPAGPVPVELSLTRPDRSGSGGGRGEAGDLDESWRQAPVACSLAGADQEGRARQWQQLLASSTGREDTGDGLRVTFPAGPEVAADVARLAAAEQDCCAFFDFTLHLTPTALVLTVRAPEAADALVAELFGALT</sequence>
<dbReference type="Gene3D" id="1.10.1660.10">
    <property type="match status" value="1"/>
</dbReference>
<reference evidence="6 7" key="1">
    <citation type="submission" date="2018-01" db="EMBL/GenBank/DDBJ databases">
        <title>Complete genome sequence of Streptomyces lunaelactis MM109T, a Ferroverdin A producer isolated from cave moonmilk deposits.</title>
        <authorList>
            <person name="Naome A."/>
            <person name="Martinet L."/>
            <person name="Maciejewska M."/>
            <person name="Anderssen S."/>
            <person name="Adam D."/>
            <person name="Tenconi E."/>
            <person name="Deflandre B."/>
            <person name="Arguelles-Arias A."/>
            <person name="Calusinska M."/>
            <person name="Copieters W."/>
            <person name="Karim L."/>
            <person name="Hanikenne M."/>
            <person name="Baurain D."/>
            <person name="van Wezel G."/>
            <person name="Smargiasso N."/>
            <person name="de Pauw E."/>
            <person name="Delfosse P."/>
            <person name="Rigali S."/>
        </authorList>
    </citation>
    <scope>NUCLEOTIDE SEQUENCE [LARGE SCALE GENOMIC DNA]</scope>
    <source>
        <strain evidence="6 7">MM109</strain>
    </source>
</reference>
<gene>
    <name evidence="6" type="ORF">SLUN_12475</name>
</gene>
<dbReference type="Proteomes" id="UP000244201">
    <property type="component" value="Chromosome"/>
</dbReference>
<keyword evidence="1" id="KW-0805">Transcription regulation</keyword>
<dbReference type="GO" id="GO:0003700">
    <property type="term" value="F:DNA-binding transcription factor activity"/>
    <property type="evidence" value="ECO:0007669"/>
    <property type="project" value="InterPro"/>
</dbReference>
<keyword evidence="2" id="KW-0238">DNA-binding</keyword>
<dbReference type="AlphaFoldDB" id="A0A2R4T170"/>
<evidence type="ECO:0000313" key="7">
    <source>
        <dbReference type="Proteomes" id="UP000244201"/>
    </source>
</evidence>
<dbReference type="InterPro" id="IPR000551">
    <property type="entry name" value="MerR-type_HTH_dom"/>
</dbReference>
<keyword evidence="7" id="KW-1185">Reference proteome</keyword>
<dbReference type="GO" id="GO:0003677">
    <property type="term" value="F:DNA binding"/>
    <property type="evidence" value="ECO:0007669"/>
    <property type="project" value="UniProtKB-KW"/>
</dbReference>
<dbReference type="InterPro" id="IPR047057">
    <property type="entry name" value="MerR_fam"/>
</dbReference>
<dbReference type="PANTHER" id="PTHR30204:SF94">
    <property type="entry name" value="HEAVY METAL-DEPENDENT TRANSCRIPTIONAL REGULATOR HI_0293-RELATED"/>
    <property type="match status" value="1"/>
</dbReference>
<evidence type="ECO:0000256" key="2">
    <source>
        <dbReference type="ARBA" id="ARBA00023125"/>
    </source>
</evidence>
<protein>
    <submittedName>
        <fullName evidence="6">Heavy metal-responsive transcriptional regulator</fullName>
    </submittedName>
</protein>
<dbReference type="OrthoDB" id="9802039at2"/>
<feature type="domain" description="HTH merR-type" evidence="5">
    <location>
        <begin position="3"/>
        <end position="71"/>
    </location>
</feature>
<keyword evidence="3" id="KW-0804">Transcription</keyword>
<evidence type="ECO:0000256" key="1">
    <source>
        <dbReference type="ARBA" id="ARBA00023015"/>
    </source>
</evidence>
<dbReference type="PROSITE" id="PS50937">
    <property type="entry name" value="HTH_MERR_2"/>
    <property type="match status" value="1"/>
</dbReference>
<dbReference type="PRINTS" id="PR00040">
    <property type="entry name" value="HTHMERR"/>
</dbReference>
<organism evidence="6 7">
    <name type="scientific">Streptomyces lunaelactis</name>
    <dbReference type="NCBI Taxonomy" id="1535768"/>
    <lineage>
        <taxon>Bacteria</taxon>
        <taxon>Bacillati</taxon>
        <taxon>Actinomycetota</taxon>
        <taxon>Actinomycetes</taxon>
        <taxon>Kitasatosporales</taxon>
        <taxon>Streptomycetaceae</taxon>
        <taxon>Streptomyces</taxon>
    </lineage>
</organism>
<dbReference type="PANTHER" id="PTHR30204">
    <property type="entry name" value="REDOX-CYCLING DRUG-SENSING TRANSCRIPTIONAL ACTIVATOR SOXR"/>
    <property type="match status" value="1"/>
</dbReference>